<dbReference type="Gene3D" id="3.50.50.60">
    <property type="entry name" value="FAD/NAD(P)-binding domain"/>
    <property type="match status" value="1"/>
</dbReference>
<dbReference type="InterPro" id="IPR012733">
    <property type="entry name" value="HB_mOase"/>
</dbReference>
<name>A0A1X6Z7L3_9RHOB</name>
<gene>
    <name evidence="4" type="primary">pobA</name>
    <name evidence="4" type="ORF">ROG8370_01834</name>
</gene>
<dbReference type="SUPFAM" id="SSF54373">
    <property type="entry name" value="FAD-linked reductases, C-terminal domain"/>
    <property type="match status" value="1"/>
</dbReference>
<dbReference type="InterPro" id="IPR050641">
    <property type="entry name" value="RIFMO-like"/>
</dbReference>
<evidence type="ECO:0000313" key="5">
    <source>
        <dbReference type="Proteomes" id="UP000194012"/>
    </source>
</evidence>
<keyword evidence="2" id="KW-0274">FAD</keyword>
<keyword evidence="5" id="KW-1185">Reference proteome</keyword>
<dbReference type="NCBIfam" id="NF006091">
    <property type="entry name" value="PRK08243.1"/>
    <property type="match status" value="1"/>
</dbReference>
<dbReference type="PANTHER" id="PTHR43004">
    <property type="entry name" value="TRK SYSTEM POTASSIUM UPTAKE PROTEIN"/>
    <property type="match status" value="1"/>
</dbReference>
<keyword evidence="4" id="KW-0560">Oxidoreductase</keyword>
<dbReference type="OrthoDB" id="9791689at2"/>
<dbReference type="NCBIfam" id="TIGR02360">
    <property type="entry name" value="pbenz_hydroxyl"/>
    <property type="match status" value="1"/>
</dbReference>
<evidence type="ECO:0000259" key="3">
    <source>
        <dbReference type="Pfam" id="PF01494"/>
    </source>
</evidence>
<evidence type="ECO:0000313" key="4">
    <source>
        <dbReference type="EMBL" id="SLN43201.1"/>
    </source>
</evidence>
<organism evidence="4 5">
    <name type="scientific">Roseovarius gaetbuli</name>
    <dbReference type="NCBI Taxonomy" id="1356575"/>
    <lineage>
        <taxon>Bacteria</taxon>
        <taxon>Pseudomonadati</taxon>
        <taxon>Pseudomonadota</taxon>
        <taxon>Alphaproteobacteria</taxon>
        <taxon>Rhodobacterales</taxon>
        <taxon>Roseobacteraceae</taxon>
        <taxon>Roseovarius</taxon>
    </lineage>
</organism>
<dbReference type="PRINTS" id="PR00420">
    <property type="entry name" value="RNGMNOXGNASE"/>
</dbReference>
<dbReference type="EMBL" id="FWFJ01000014">
    <property type="protein sequence ID" value="SLN43201.1"/>
    <property type="molecule type" value="Genomic_DNA"/>
</dbReference>
<accession>A0A1X6Z7L3</accession>
<dbReference type="RefSeq" id="WP_085826781.1">
    <property type="nucleotide sequence ID" value="NZ_FWFJ01000014.1"/>
</dbReference>
<dbReference type="SUPFAM" id="SSF51905">
    <property type="entry name" value="FAD/NAD(P)-binding domain"/>
    <property type="match status" value="1"/>
</dbReference>
<dbReference type="GO" id="GO:0018659">
    <property type="term" value="F:4-hydroxybenzoate 3-monooxygenase activity"/>
    <property type="evidence" value="ECO:0007669"/>
    <property type="project" value="UniProtKB-EC"/>
</dbReference>
<evidence type="ECO:0000256" key="1">
    <source>
        <dbReference type="ARBA" id="ARBA00022630"/>
    </source>
</evidence>
<reference evidence="5" key="1">
    <citation type="submission" date="2017-03" db="EMBL/GenBank/DDBJ databases">
        <authorList>
            <person name="Rodrigo-Torres L."/>
            <person name="Arahal R.D."/>
            <person name="Lucena T."/>
        </authorList>
    </citation>
    <scope>NUCLEOTIDE SEQUENCE [LARGE SCALE GENOMIC DNA]</scope>
    <source>
        <strain evidence="5">CECT 8370</strain>
    </source>
</reference>
<dbReference type="PANTHER" id="PTHR43004:SF3">
    <property type="entry name" value="P-HYDROXYBENZOATE HYDROXYLASE"/>
    <property type="match status" value="1"/>
</dbReference>
<evidence type="ECO:0000256" key="2">
    <source>
        <dbReference type="ARBA" id="ARBA00022827"/>
    </source>
</evidence>
<dbReference type="GO" id="GO:0071949">
    <property type="term" value="F:FAD binding"/>
    <property type="evidence" value="ECO:0007669"/>
    <property type="project" value="InterPro"/>
</dbReference>
<dbReference type="AlphaFoldDB" id="A0A1X6Z7L3"/>
<sequence length="389" mass="43660">MRAQVAIIGGGPSGLLLSQLLDVHGIDSIVLERKTKDYVLGRIRAGVLEQGLVRLMEQAGVATRLHAEAYRHDGTLISYGNETFRLDFSAHTGSSVMVYGQTEVTRDLYAAREAAGGKIVFNVEDVVIHGADTDAAHVTYTLDDKDHRIDADFIAGCDGFHGVSRQSIPLDVRREYEKLYPFGWLGILSETPPVNHELIYASSKRGFALCSMRNENLSRYYIQCSLSDKPEDWTDAAFWAELKRRIPAEYADQLITGPSIEKSIAPLRSFVTEPMRWGRLFLCGDAAHIVPPTGAKGLNTAASDVHYLIEGLRQFYESNDSQGIDSYSHKALARVWKAERFSWWFSSLLHRYPDQSEFDLKMQQAEIDFLRTNQAAQRAMAENYVGLPY</sequence>
<feature type="domain" description="FAD-binding" evidence="3">
    <location>
        <begin position="3"/>
        <end position="342"/>
    </location>
</feature>
<protein>
    <submittedName>
        <fullName evidence="4">p-hydroxybenzoate hydroxylase</fullName>
        <ecNumber evidence="4">1.14.13.2</ecNumber>
    </submittedName>
</protein>
<dbReference type="Pfam" id="PF01494">
    <property type="entry name" value="FAD_binding_3"/>
    <property type="match status" value="1"/>
</dbReference>
<dbReference type="Proteomes" id="UP000194012">
    <property type="component" value="Unassembled WGS sequence"/>
</dbReference>
<dbReference type="InterPro" id="IPR002938">
    <property type="entry name" value="FAD-bd"/>
</dbReference>
<keyword evidence="1" id="KW-0285">Flavoprotein</keyword>
<dbReference type="GO" id="GO:0043639">
    <property type="term" value="P:benzoate catabolic process"/>
    <property type="evidence" value="ECO:0007669"/>
    <property type="project" value="InterPro"/>
</dbReference>
<dbReference type="InterPro" id="IPR036188">
    <property type="entry name" value="FAD/NAD-bd_sf"/>
</dbReference>
<proteinExistence type="predicted"/>
<dbReference type="Gene3D" id="3.30.9.10">
    <property type="entry name" value="D-Amino Acid Oxidase, subunit A, domain 2"/>
    <property type="match status" value="1"/>
</dbReference>
<dbReference type="EC" id="1.14.13.2" evidence="4"/>